<evidence type="ECO:0000313" key="14">
    <source>
        <dbReference type="Proteomes" id="UP000719412"/>
    </source>
</evidence>
<dbReference type="FunFam" id="3.40.50.410:FF:000076">
    <property type="entry name" value="general transcription factor IIH subunit 3"/>
    <property type="match status" value="1"/>
</dbReference>
<evidence type="ECO:0000256" key="7">
    <source>
        <dbReference type="ARBA" id="ARBA00023015"/>
    </source>
</evidence>
<dbReference type="GO" id="GO:0006355">
    <property type="term" value="P:regulation of DNA-templated transcription"/>
    <property type="evidence" value="ECO:0007669"/>
    <property type="project" value="InterPro"/>
</dbReference>
<keyword evidence="6 11" id="KW-0862">Zinc</keyword>
<keyword evidence="9 11" id="KW-0234">DNA repair</keyword>
<evidence type="ECO:0000256" key="10">
    <source>
        <dbReference type="ARBA" id="ARBA00023242"/>
    </source>
</evidence>
<dbReference type="Gene3D" id="3.40.50.410">
    <property type="entry name" value="von Willebrand factor, type A domain"/>
    <property type="match status" value="1"/>
</dbReference>
<evidence type="ECO:0000256" key="5">
    <source>
        <dbReference type="ARBA" id="ARBA00022771"/>
    </source>
</evidence>
<comment type="subcellular location">
    <subcellularLocation>
        <location evidence="1 11">Nucleus</location>
    </subcellularLocation>
</comment>
<gene>
    <name evidence="13" type="ORF">GEV33_000726</name>
</gene>
<reference evidence="13" key="2">
    <citation type="submission" date="2021-08" db="EMBL/GenBank/DDBJ databases">
        <authorList>
            <person name="Eriksson T."/>
        </authorList>
    </citation>
    <scope>NUCLEOTIDE SEQUENCE</scope>
    <source>
        <strain evidence="13">Stoneville</strain>
        <tissue evidence="13">Whole head</tissue>
    </source>
</reference>
<evidence type="ECO:0000313" key="13">
    <source>
        <dbReference type="EMBL" id="KAH0822065.1"/>
    </source>
</evidence>
<evidence type="ECO:0000256" key="6">
    <source>
        <dbReference type="ARBA" id="ARBA00022833"/>
    </source>
</evidence>
<dbReference type="EMBL" id="JABDTM020004511">
    <property type="protein sequence ID" value="KAH0822065.1"/>
    <property type="molecule type" value="Genomic_DNA"/>
</dbReference>
<protein>
    <recommendedName>
        <fullName evidence="11">General transcription factor IIH subunit 3</fullName>
    </recommendedName>
    <alternativeName>
        <fullName evidence="11">General transcription factor IIH polypeptide 3</fullName>
    </alternativeName>
</protein>
<proteinExistence type="inferred from homology"/>
<dbReference type="GO" id="GO:0006289">
    <property type="term" value="P:nucleotide-excision repair"/>
    <property type="evidence" value="ECO:0007669"/>
    <property type="project" value="UniProtKB-UniRule"/>
</dbReference>
<dbReference type="Pfam" id="PF03850">
    <property type="entry name" value="Tfb4"/>
    <property type="match status" value="1"/>
</dbReference>
<dbReference type="GO" id="GO:0000439">
    <property type="term" value="C:transcription factor TFIIH core complex"/>
    <property type="evidence" value="ECO:0007669"/>
    <property type="project" value="UniProtKB-UniRule"/>
</dbReference>
<evidence type="ECO:0000256" key="12">
    <source>
        <dbReference type="SAM" id="MobiDB-lite"/>
    </source>
</evidence>
<organism evidence="13 14">
    <name type="scientific">Tenebrio molitor</name>
    <name type="common">Yellow mealworm beetle</name>
    <dbReference type="NCBI Taxonomy" id="7067"/>
    <lineage>
        <taxon>Eukaryota</taxon>
        <taxon>Metazoa</taxon>
        <taxon>Ecdysozoa</taxon>
        <taxon>Arthropoda</taxon>
        <taxon>Hexapoda</taxon>
        <taxon>Insecta</taxon>
        <taxon>Pterygota</taxon>
        <taxon>Neoptera</taxon>
        <taxon>Endopterygota</taxon>
        <taxon>Coleoptera</taxon>
        <taxon>Polyphaga</taxon>
        <taxon>Cucujiformia</taxon>
        <taxon>Tenebrionidae</taxon>
        <taxon>Tenebrio</taxon>
    </lineage>
</organism>
<reference evidence="13" key="1">
    <citation type="journal article" date="2020" name="J Insects Food Feed">
        <title>The yellow mealworm (Tenebrio molitor) genome: a resource for the emerging insects as food and feed industry.</title>
        <authorList>
            <person name="Eriksson T."/>
            <person name="Andere A."/>
            <person name="Kelstrup H."/>
            <person name="Emery V."/>
            <person name="Picard C."/>
        </authorList>
    </citation>
    <scope>NUCLEOTIDE SEQUENCE</scope>
    <source>
        <strain evidence="13">Stoneville</strain>
        <tissue evidence="13">Whole head</tissue>
    </source>
</reference>
<dbReference type="InterPro" id="IPR004600">
    <property type="entry name" value="TFIIH_Tfb4/GTF2H3"/>
</dbReference>
<dbReference type="AlphaFoldDB" id="A0A8J6LHB7"/>
<comment type="similarity">
    <text evidence="2 11">Belongs to the TFB4 family.</text>
</comment>
<evidence type="ECO:0000256" key="4">
    <source>
        <dbReference type="ARBA" id="ARBA00022763"/>
    </source>
</evidence>
<feature type="region of interest" description="Disordered" evidence="12">
    <location>
        <begin position="35"/>
        <end position="56"/>
    </location>
</feature>
<comment type="subunit">
    <text evidence="11">Part of a TFIID-containing RNA polymerase II pre-initiation complex that is composed of TBP and at least GTF2A1, GTF2A2, GTF2E1, GTF2E2, GTF2F1, GTF2H2, GTF2H3, GTF2H4, GTF2H5, GTF2B, TCEA1, ERCC2, ERCC3, TAF1, TAF2, TAF3, TAF4, TAF5, TAF6, TAF7, TAF8, TAF9, TAF10, TAF11, TAF12 and TAF13. Component of the 7-subunit TFIIH core complex composed of XPB/ERCC3, XPD/ERCC2, GTF2H1, GTF2H2, GTF2H3, GTF2H4 and GTF2H5, which is active in NER. The core complex associates with the 3-subunit CDK-activating kinase (CAK) module composed of CCNH/cyclin H, CDK7 and MNAT1 to form the 10-subunit holoenzyme (holo-TFIIH) active in transcription. Interacts with RARA; the interaction requires prior phosphorylation of RARA on 'Ser-369' which then enhances interaction of RARA with CDK7.</text>
</comment>
<keyword evidence="14" id="KW-1185">Reference proteome</keyword>
<evidence type="ECO:0000256" key="11">
    <source>
        <dbReference type="RuleBase" id="RU368090"/>
    </source>
</evidence>
<dbReference type="GO" id="GO:0008270">
    <property type="term" value="F:zinc ion binding"/>
    <property type="evidence" value="ECO:0007669"/>
    <property type="project" value="UniProtKB-KW"/>
</dbReference>
<evidence type="ECO:0000256" key="1">
    <source>
        <dbReference type="ARBA" id="ARBA00004123"/>
    </source>
</evidence>
<keyword evidence="5 11" id="KW-0863">Zinc-finger</keyword>
<dbReference type="InterPro" id="IPR036465">
    <property type="entry name" value="vWFA_dom_sf"/>
</dbReference>
<accession>A0A8J6LHB7</accession>
<feature type="compositionally biased region" description="Basic and acidic residues" evidence="12">
    <location>
        <begin position="45"/>
        <end position="56"/>
    </location>
</feature>
<dbReference type="PANTHER" id="PTHR12831">
    <property type="entry name" value="TRANSCRIPTION INITIATION FACTOR IIH TFIIH , POLYPEPTIDE 3-RELATED"/>
    <property type="match status" value="1"/>
</dbReference>
<keyword evidence="10 11" id="KW-0539">Nucleus</keyword>
<sequence length="427" mass="47177">MEAYDAAVLSYALATAATKIKPGLLGIAPILPPRIPEGESLTPPARRDEPPETDENRSYLHQLLCNVEQQVVNKTAVQLPQLMEICATKQAQADQQIIAHLESLQTELRQICKTNPTATHLLQFKIDDDDEEIPAEAGPEFTSTNETSLLVVIVDSNPSQKMLRDNPHVLTHCVDSVIAFANSHLMQKAQNKLAVMACHSKTSEFIYPGPNKPLDIRQIDGQYEVFTAVEKTIKQNLAKLLSAEKSTLVTESLLAGAIAMALCYIARIQRTKPAGCKLNNRILVVTGSGDSASQYMNYMNVFFTAQKQGIVIDVCALDQHLSLLQQGCDITGGLYLKVPQLQGLLQYLLWVFLPEPPIRQKLVLPPPVKVDYRAACFCHRELIDIGYVCSVCLSIFCKFSPICTTCHTVFKIPGPLAVKSKKKKIKL</sequence>
<keyword evidence="4 11" id="KW-0227">DNA damage</keyword>
<evidence type="ECO:0000256" key="2">
    <source>
        <dbReference type="ARBA" id="ARBA00005273"/>
    </source>
</evidence>
<keyword evidence="7 11" id="KW-0805">Transcription regulation</keyword>
<comment type="caution">
    <text evidence="13">The sequence shown here is derived from an EMBL/GenBank/DDBJ whole genome shotgun (WGS) entry which is preliminary data.</text>
</comment>
<evidence type="ECO:0000256" key="3">
    <source>
        <dbReference type="ARBA" id="ARBA00022723"/>
    </source>
</evidence>
<evidence type="ECO:0000256" key="8">
    <source>
        <dbReference type="ARBA" id="ARBA00023163"/>
    </source>
</evidence>
<keyword evidence="3 11" id="KW-0479">Metal-binding</keyword>
<comment type="function">
    <text evidence="11">Component of the general transcription and DNA repair factor IIH (TFIIH) core complex, which is involved in general and transcription-coupled nucleotide excision repair (NER) of damaged DNA and, when complexed to CAK, in RNA transcription by RNA polymerase II. In NER, TFIIH acts by opening DNA around the lesion to allow the excision of the damaged oligonucleotide and its replacement by a new DNA fragment. In transcription, TFIIH has an essential role in transcription initiation. When the pre-initiation complex (PIC) has been established, TFIIH is required for promoter opening and promoter escape. Phosphorylation of the C-terminal tail (CTD) of the largest subunit of RNA polymerase II by the kinase module CAK controls the initiation of transcription.</text>
</comment>
<dbReference type="GO" id="GO:0005675">
    <property type="term" value="C:transcription factor TFIIH holo complex"/>
    <property type="evidence" value="ECO:0007669"/>
    <property type="project" value="UniProtKB-UniRule"/>
</dbReference>
<name>A0A8J6LHB7_TENMO</name>
<dbReference type="PANTHER" id="PTHR12831:SF0">
    <property type="entry name" value="GENERAL TRANSCRIPTION FACTOR IIH SUBUNIT 3"/>
    <property type="match status" value="1"/>
</dbReference>
<dbReference type="Proteomes" id="UP000719412">
    <property type="component" value="Unassembled WGS sequence"/>
</dbReference>
<evidence type="ECO:0000256" key="9">
    <source>
        <dbReference type="ARBA" id="ARBA00023204"/>
    </source>
</evidence>
<keyword evidence="8 11" id="KW-0804">Transcription</keyword>